<keyword evidence="8" id="KW-1185">Reference proteome</keyword>
<feature type="non-terminal residue" evidence="7">
    <location>
        <position position="1"/>
    </location>
</feature>
<keyword evidence="3 6" id="KW-0317">Glutathione biosynthesis</keyword>
<keyword evidence="2 6" id="KW-0436">Ligase</keyword>
<dbReference type="GO" id="GO:0004357">
    <property type="term" value="F:glutamate-cysteine ligase activity"/>
    <property type="evidence" value="ECO:0007669"/>
    <property type="project" value="UniProtKB-UniRule"/>
</dbReference>
<comment type="similarity">
    <text evidence="6">Belongs to the glutamate--cysteine ligase type 3 family.</text>
</comment>
<keyword evidence="5 6" id="KW-0067">ATP-binding</keyword>
<evidence type="ECO:0000256" key="3">
    <source>
        <dbReference type="ARBA" id="ARBA00022684"/>
    </source>
</evidence>
<dbReference type="AlphaFoldDB" id="A0ABD2Q9I7"/>
<evidence type="ECO:0000256" key="6">
    <source>
        <dbReference type="RuleBase" id="RU367135"/>
    </source>
</evidence>
<evidence type="ECO:0000256" key="5">
    <source>
        <dbReference type="ARBA" id="ARBA00022840"/>
    </source>
</evidence>
<dbReference type="InterPro" id="IPR004308">
    <property type="entry name" value="GCS"/>
</dbReference>
<dbReference type="GO" id="GO:0006750">
    <property type="term" value="P:glutathione biosynthetic process"/>
    <property type="evidence" value="ECO:0007669"/>
    <property type="project" value="UniProtKB-UniRule"/>
</dbReference>
<dbReference type="PANTHER" id="PTHR11164:SF0">
    <property type="entry name" value="GLUTAMATE--CYSTEINE LIGASE CATALYTIC SUBUNIT"/>
    <property type="match status" value="1"/>
</dbReference>
<gene>
    <name evidence="7" type="ORF">Ciccas_005148</name>
</gene>
<evidence type="ECO:0000256" key="1">
    <source>
        <dbReference type="ARBA" id="ARBA00012220"/>
    </source>
</evidence>
<dbReference type="GO" id="GO:0005524">
    <property type="term" value="F:ATP binding"/>
    <property type="evidence" value="ECO:0007669"/>
    <property type="project" value="UniProtKB-UniRule"/>
</dbReference>
<reference evidence="7 8" key="1">
    <citation type="submission" date="2024-11" db="EMBL/GenBank/DDBJ databases">
        <title>Adaptive evolution of stress response genes in parasites aligns with host niche diversity.</title>
        <authorList>
            <person name="Hahn C."/>
            <person name="Resl P."/>
        </authorList>
    </citation>
    <scope>NUCLEOTIDE SEQUENCE [LARGE SCALE GENOMIC DNA]</scope>
    <source>
        <strain evidence="7">EGGRZ-B1_66</strain>
        <tissue evidence="7">Body</tissue>
    </source>
</reference>
<evidence type="ECO:0000313" key="7">
    <source>
        <dbReference type="EMBL" id="KAL3316202.1"/>
    </source>
</evidence>
<dbReference type="PANTHER" id="PTHR11164">
    <property type="entry name" value="GLUTAMATE CYSTEINE LIGASE"/>
    <property type="match status" value="1"/>
</dbReference>
<keyword evidence="4 6" id="KW-0547">Nucleotide-binding</keyword>
<sequence>DSFPGLIPLIQSYLSLTEHGDVDTMFSVCQYLDFISKKASGEIVTTAQWMRERVMAHPGYHQDSVVSESVSHDLMNEILQISEENHRPEKLFPAHSRKSRSGSVLSYATLSAEERFSYTINRRRSNGIEPK</sequence>
<comment type="catalytic activity">
    <reaction evidence="6">
        <text>L-cysteine + L-glutamate + ATP = gamma-L-glutamyl-L-cysteine + ADP + phosphate + H(+)</text>
        <dbReference type="Rhea" id="RHEA:13285"/>
        <dbReference type="ChEBI" id="CHEBI:15378"/>
        <dbReference type="ChEBI" id="CHEBI:29985"/>
        <dbReference type="ChEBI" id="CHEBI:30616"/>
        <dbReference type="ChEBI" id="CHEBI:35235"/>
        <dbReference type="ChEBI" id="CHEBI:43474"/>
        <dbReference type="ChEBI" id="CHEBI:58173"/>
        <dbReference type="ChEBI" id="CHEBI:456216"/>
        <dbReference type="EC" id="6.3.2.2"/>
    </reaction>
</comment>
<organism evidence="7 8">
    <name type="scientific">Cichlidogyrus casuarinus</name>
    <dbReference type="NCBI Taxonomy" id="1844966"/>
    <lineage>
        <taxon>Eukaryota</taxon>
        <taxon>Metazoa</taxon>
        <taxon>Spiralia</taxon>
        <taxon>Lophotrochozoa</taxon>
        <taxon>Platyhelminthes</taxon>
        <taxon>Monogenea</taxon>
        <taxon>Monopisthocotylea</taxon>
        <taxon>Dactylogyridea</taxon>
        <taxon>Ancyrocephalidae</taxon>
        <taxon>Cichlidogyrus</taxon>
    </lineage>
</organism>
<evidence type="ECO:0000256" key="2">
    <source>
        <dbReference type="ARBA" id="ARBA00022598"/>
    </source>
</evidence>
<dbReference type="Gene3D" id="1.10.8.960">
    <property type="match status" value="1"/>
</dbReference>
<comment type="caution">
    <text evidence="7">The sequence shown here is derived from an EMBL/GenBank/DDBJ whole genome shotgun (WGS) entry which is preliminary data.</text>
</comment>
<proteinExistence type="inferred from homology"/>
<evidence type="ECO:0000313" key="8">
    <source>
        <dbReference type="Proteomes" id="UP001626550"/>
    </source>
</evidence>
<protein>
    <recommendedName>
        <fullName evidence="1 6">Glutamate--cysteine ligase</fullName>
        <ecNumber evidence="1 6">6.3.2.2</ecNumber>
    </recommendedName>
    <alternativeName>
        <fullName evidence="6">Gamma-ECS</fullName>
    </alternativeName>
    <alternativeName>
        <fullName evidence="6">Gamma-glutamylcysteine synthetase</fullName>
    </alternativeName>
</protein>
<dbReference type="EC" id="6.3.2.2" evidence="1 6"/>
<accession>A0ABD2Q9I7</accession>
<name>A0ABD2Q9I7_9PLAT</name>
<dbReference type="Pfam" id="PF03074">
    <property type="entry name" value="GCS"/>
    <property type="match status" value="1"/>
</dbReference>
<comment type="pathway">
    <text evidence="6">Sulfur metabolism; glutathione biosynthesis; glutathione from L-cysteine and L-glutamate: step 1/2.</text>
</comment>
<dbReference type="EMBL" id="JBJKFK010000582">
    <property type="protein sequence ID" value="KAL3316202.1"/>
    <property type="molecule type" value="Genomic_DNA"/>
</dbReference>
<dbReference type="Proteomes" id="UP001626550">
    <property type="component" value="Unassembled WGS sequence"/>
</dbReference>
<evidence type="ECO:0000256" key="4">
    <source>
        <dbReference type="ARBA" id="ARBA00022741"/>
    </source>
</evidence>